<comment type="caution">
    <text evidence="1">The sequence shown here is derived from an EMBL/GenBank/DDBJ whole genome shotgun (WGS) entry which is preliminary data.</text>
</comment>
<dbReference type="SUPFAM" id="SSF56112">
    <property type="entry name" value="Protein kinase-like (PK-like)"/>
    <property type="match status" value="1"/>
</dbReference>
<dbReference type="AlphaFoldDB" id="A0A7X1EBA1"/>
<evidence type="ECO:0000313" key="2">
    <source>
        <dbReference type="Proteomes" id="UP000526501"/>
    </source>
</evidence>
<gene>
    <name evidence="1" type="ORF">H5P27_16135</name>
</gene>
<evidence type="ECO:0000313" key="1">
    <source>
        <dbReference type="EMBL" id="MBC2607582.1"/>
    </source>
</evidence>
<sequence>MQEIKDTQRAEVRIGFDGRVHKKYKGLLSKERFENEVRVLRYLETRGCEFVPKLLEEYPDRLYIVTSNCGNIVQKISSEKERMLFEELETYGVRHGDAFTRNVTYNPHLGRFCLIDFEFATLIETGEGLTIDDAELARGGDFERKVDE</sequence>
<protein>
    <submittedName>
        <fullName evidence="1">Serine/threonine protein phosphatase</fullName>
    </submittedName>
</protein>
<dbReference type="InterPro" id="IPR011009">
    <property type="entry name" value="Kinase-like_dom_sf"/>
</dbReference>
<dbReference type="EMBL" id="JACHVC010000013">
    <property type="protein sequence ID" value="MBC2607582.1"/>
    <property type="molecule type" value="Genomic_DNA"/>
</dbReference>
<proteinExistence type="predicted"/>
<keyword evidence="2" id="KW-1185">Reference proteome</keyword>
<dbReference type="Proteomes" id="UP000526501">
    <property type="component" value="Unassembled WGS sequence"/>
</dbReference>
<dbReference type="RefSeq" id="WP_185661458.1">
    <property type="nucleotide sequence ID" value="NZ_CAWPOO010000013.1"/>
</dbReference>
<accession>A0A7X1EBA1</accession>
<name>A0A7X1EBA1_9BACT</name>
<organism evidence="1 2">
    <name type="scientific">Pelagicoccus albus</name>
    <dbReference type="NCBI Taxonomy" id="415222"/>
    <lineage>
        <taxon>Bacteria</taxon>
        <taxon>Pseudomonadati</taxon>
        <taxon>Verrucomicrobiota</taxon>
        <taxon>Opitutia</taxon>
        <taxon>Puniceicoccales</taxon>
        <taxon>Pelagicoccaceae</taxon>
        <taxon>Pelagicoccus</taxon>
    </lineage>
</organism>
<reference evidence="1 2" key="1">
    <citation type="submission" date="2020-07" db="EMBL/GenBank/DDBJ databases">
        <authorList>
            <person name="Feng X."/>
        </authorList>
    </citation>
    <scope>NUCLEOTIDE SEQUENCE [LARGE SCALE GENOMIC DNA]</scope>
    <source>
        <strain evidence="1 2">JCM23202</strain>
    </source>
</reference>